<keyword evidence="2" id="KW-1185">Reference proteome</keyword>
<organism evidence="1 2">
    <name type="scientific">Vavraia culicis (isolate floridensis)</name>
    <name type="common">Microsporidian parasite</name>
    <dbReference type="NCBI Taxonomy" id="948595"/>
    <lineage>
        <taxon>Eukaryota</taxon>
        <taxon>Fungi</taxon>
        <taxon>Fungi incertae sedis</taxon>
        <taxon>Microsporidia</taxon>
        <taxon>Pleistophoridae</taxon>
        <taxon>Vavraia</taxon>
    </lineage>
</organism>
<dbReference type="Proteomes" id="UP000011081">
    <property type="component" value="Unassembled WGS sequence"/>
</dbReference>
<dbReference type="HOGENOM" id="CLU_2265743_0_0_1"/>
<dbReference type="InParanoid" id="L2GW59"/>
<dbReference type="VEuPathDB" id="MicrosporidiaDB:VCUG_00925"/>
<protein>
    <submittedName>
        <fullName evidence="1">Uncharacterized protein</fullName>
    </submittedName>
</protein>
<name>L2GW59_VAVCU</name>
<evidence type="ECO:0000313" key="1">
    <source>
        <dbReference type="EMBL" id="ELA47602.1"/>
    </source>
</evidence>
<dbReference type="RefSeq" id="XP_008073946.1">
    <property type="nucleotide sequence ID" value="XM_008075755.1"/>
</dbReference>
<sequence length="103" mass="11929">MTCKCCSVPCNRYIGKSKDDLPCKVKCTLLKYRMSARILKMSKSMFNNRKCKFYRSVPCLLTIFSVLHSHKIEYGAASHFLIVLKAIKHVRCQCQTMAPSYQR</sequence>
<gene>
    <name evidence="1" type="ORF">VCUG_00925</name>
</gene>
<dbReference type="AlphaFoldDB" id="L2GW59"/>
<dbReference type="EMBL" id="GL877415">
    <property type="protein sequence ID" value="ELA47602.1"/>
    <property type="molecule type" value="Genomic_DNA"/>
</dbReference>
<reference evidence="2" key="1">
    <citation type="submission" date="2011-03" db="EMBL/GenBank/DDBJ databases">
        <title>The genome sequence of Vavraia culicis strain floridensis.</title>
        <authorList>
            <consortium name="The Broad Institute Genome Sequencing Platform"/>
            <person name="Cuomo C."/>
            <person name="Becnel J."/>
            <person name="Sanscrainte N."/>
            <person name="Young S.K."/>
            <person name="Zeng Q."/>
            <person name="Gargeya S."/>
            <person name="Fitzgerald M."/>
            <person name="Haas B."/>
            <person name="Abouelleil A."/>
            <person name="Alvarado L."/>
            <person name="Arachchi H.M."/>
            <person name="Berlin A."/>
            <person name="Chapman S.B."/>
            <person name="Gearin G."/>
            <person name="Goldberg J."/>
            <person name="Griggs A."/>
            <person name="Gujja S."/>
            <person name="Hansen M."/>
            <person name="Heiman D."/>
            <person name="Howarth C."/>
            <person name="Larimer J."/>
            <person name="Lui A."/>
            <person name="MacDonald P.J.P."/>
            <person name="McCowen C."/>
            <person name="Montmayeur A."/>
            <person name="Murphy C."/>
            <person name="Neiman D."/>
            <person name="Pearson M."/>
            <person name="Priest M."/>
            <person name="Roberts A."/>
            <person name="Saif S."/>
            <person name="Shea T."/>
            <person name="Sisk P."/>
            <person name="Stolte C."/>
            <person name="Sykes S."/>
            <person name="Wortman J."/>
            <person name="Nusbaum C."/>
            <person name="Birren B."/>
        </authorList>
    </citation>
    <scope>NUCLEOTIDE SEQUENCE [LARGE SCALE GENOMIC DNA]</scope>
    <source>
        <strain evidence="2">floridensis</strain>
    </source>
</reference>
<dbReference type="GeneID" id="19878808"/>
<proteinExistence type="predicted"/>
<evidence type="ECO:0000313" key="2">
    <source>
        <dbReference type="Proteomes" id="UP000011081"/>
    </source>
</evidence>
<accession>L2GW59</accession>